<keyword evidence="3 7" id="KW-0812">Transmembrane</keyword>
<dbReference type="InterPro" id="IPR044669">
    <property type="entry name" value="YneE/VCCN1/2-like"/>
</dbReference>
<evidence type="ECO:0000313" key="9">
    <source>
        <dbReference type="Proteomes" id="UP001454036"/>
    </source>
</evidence>
<evidence type="ECO:0000256" key="1">
    <source>
        <dbReference type="ARBA" id="ARBA00004141"/>
    </source>
</evidence>
<keyword evidence="4 7" id="KW-1133">Transmembrane helix</keyword>
<keyword evidence="6 7" id="KW-0472">Membrane</keyword>
<feature type="transmembrane region" description="Helical" evidence="7">
    <location>
        <begin position="158"/>
        <end position="174"/>
    </location>
</feature>
<reference evidence="8 9" key="1">
    <citation type="submission" date="2024-01" db="EMBL/GenBank/DDBJ databases">
        <title>The complete chloroplast genome sequence of Lithospermum erythrorhizon: insights into the phylogenetic relationship among Boraginaceae species and the maternal lineages of purple gromwells.</title>
        <authorList>
            <person name="Okada T."/>
            <person name="Watanabe K."/>
        </authorList>
    </citation>
    <scope>NUCLEOTIDE SEQUENCE [LARGE SCALE GENOMIC DNA]</scope>
</reference>
<dbReference type="EMBL" id="BAABME010038994">
    <property type="protein sequence ID" value="GAA0167693.1"/>
    <property type="molecule type" value="Genomic_DNA"/>
</dbReference>
<keyword evidence="5" id="KW-0406">Ion transport</keyword>
<evidence type="ECO:0000313" key="8">
    <source>
        <dbReference type="EMBL" id="GAA0167693.1"/>
    </source>
</evidence>
<feature type="transmembrane region" description="Helical" evidence="7">
    <location>
        <begin position="117"/>
        <end position="138"/>
    </location>
</feature>
<evidence type="ECO:0000256" key="6">
    <source>
        <dbReference type="ARBA" id="ARBA00023136"/>
    </source>
</evidence>
<accession>A0AAV3QVM5</accession>
<keyword evidence="2" id="KW-0813">Transport</keyword>
<dbReference type="Pfam" id="PF25539">
    <property type="entry name" value="Bestrophin_2"/>
    <property type="match status" value="1"/>
</dbReference>
<organism evidence="8 9">
    <name type="scientific">Lithospermum erythrorhizon</name>
    <name type="common">Purple gromwell</name>
    <name type="synonym">Lithospermum officinale var. erythrorhizon</name>
    <dbReference type="NCBI Taxonomy" id="34254"/>
    <lineage>
        <taxon>Eukaryota</taxon>
        <taxon>Viridiplantae</taxon>
        <taxon>Streptophyta</taxon>
        <taxon>Embryophyta</taxon>
        <taxon>Tracheophyta</taxon>
        <taxon>Spermatophyta</taxon>
        <taxon>Magnoliopsida</taxon>
        <taxon>eudicotyledons</taxon>
        <taxon>Gunneridae</taxon>
        <taxon>Pentapetalae</taxon>
        <taxon>asterids</taxon>
        <taxon>lamiids</taxon>
        <taxon>Boraginales</taxon>
        <taxon>Boraginaceae</taxon>
        <taxon>Boraginoideae</taxon>
        <taxon>Lithospermeae</taxon>
        <taxon>Lithospermum</taxon>
    </lineage>
</organism>
<dbReference type="AlphaFoldDB" id="A0AAV3QVM5"/>
<sequence length="299" mass="33577">MENSTRLIQPPTDISSSSSNLISINLLRFHNPSFACKNVKLTFRVNSSSHPSQSHRPASTKQSTLVSLLRALPDWADRIKERGVKKKRTLYNHETWVQHRSSLRHVRHLASSLSSRVILSLIPPVIAFTSFSVLIASYNSAVLMHWLPELFPVLRASTLPYQLTAPALALLLVFRTEASYARYEEGRKAWTKVICGANDFAGQVIAGVGNSNDVNLKKALLQYIIAFPIALKCHIINGSNIANDLQNLMEEEDLAVVLGSKHRPRCIIEFISQSLQYLHLDEAKRNLLVSHLTISFLYN</sequence>
<comment type="subcellular location">
    <subcellularLocation>
        <location evidence="1">Membrane</location>
        <topology evidence="1">Multi-pass membrane protein</topology>
    </subcellularLocation>
</comment>
<dbReference type="GO" id="GO:0005254">
    <property type="term" value="F:chloride channel activity"/>
    <property type="evidence" value="ECO:0007669"/>
    <property type="project" value="InterPro"/>
</dbReference>
<evidence type="ECO:0000256" key="2">
    <source>
        <dbReference type="ARBA" id="ARBA00022448"/>
    </source>
</evidence>
<dbReference type="Proteomes" id="UP001454036">
    <property type="component" value="Unassembled WGS sequence"/>
</dbReference>
<gene>
    <name evidence="8" type="ORF">LIER_43796</name>
</gene>
<evidence type="ECO:0000256" key="3">
    <source>
        <dbReference type="ARBA" id="ARBA00022692"/>
    </source>
</evidence>
<proteinExistence type="predicted"/>
<dbReference type="PANTHER" id="PTHR33281:SF1">
    <property type="entry name" value="VOLTAGE-DEPENDENT CHLORIDE CHANNEL 1, CHLOROPLASTIC"/>
    <property type="match status" value="1"/>
</dbReference>
<evidence type="ECO:0000256" key="5">
    <source>
        <dbReference type="ARBA" id="ARBA00023065"/>
    </source>
</evidence>
<dbReference type="PANTHER" id="PTHR33281">
    <property type="entry name" value="UPF0187 PROTEIN YNEE"/>
    <property type="match status" value="1"/>
</dbReference>
<dbReference type="GO" id="GO:0016020">
    <property type="term" value="C:membrane"/>
    <property type="evidence" value="ECO:0007669"/>
    <property type="project" value="UniProtKB-SubCell"/>
</dbReference>
<name>A0AAV3QVM5_LITER</name>
<keyword evidence="9" id="KW-1185">Reference proteome</keyword>
<comment type="caution">
    <text evidence="8">The sequence shown here is derived from an EMBL/GenBank/DDBJ whole genome shotgun (WGS) entry which is preliminary data.</text>
</comment>
<protein>
    <submittedName>
        <fullName evidence="8">Uncharacterized protein</fullName>
    </submittedName>
</protein>
<evidence type="ECO:0000256" key="4">
    <source>
        <dbReference type="ARBA" id="ARBA00022989"/>
    </source>
</evidence>
<evidence type="ECO:0000256" key="7">
    <source>
        <dbReference type="SAM" id="Phobius"/>
    </source>
</evidence>